<dbReference type="SUPFAM" id="SSF54928">
    <property type="entry name" value="RNA-binding domain, RBD"/>
    <property type="match status" value="1"/>
</dbReference>
<evidence type="ECO:0000259" key="1">
    <source>
        <dbReference type="PROSITE" id="PS50102"/>
    </source>
</evidence>
<feature type="domain" description="RRM" evidence="1">
    <location>
        <begin position="1"/>
        <end position="78"/>
    </location>
</feature>
<accession>A0ABS3YXB5</accession>
<dbReference type="InterPro" id="IPR000504">
    <property type="entry name" value="RRM_dom"/>
</dbReference>
<dbReference type="SMART" id="SM00360">
    <property type="entry name" value="RRM"/>
    <property type="match status" value="1"/>
</dbReference>
<name>A0ABS3YXB5_9BACT</name>
<keyword evidence="3" id="KW-1185">Reference proteome</keyword>
<organism evidence="2 3">
    <name type="scientific">Niastella soli</name>
    <dbReference type="NCBI Taxonomy" id="2821487"/>
    <lineage>
        <taxon>Bacteria</taxon>
        <taxon>Pseudomonadati</taxon>
        <taxon>Bacteroidota</taxon>
        <taxon>Chitinophagia</taxon>
        <taxon>Chitinophagales</taxon>
        <taxon>Chitinophagaceae</taxon>
        <taxon>Niastella</taxon>
    </lineage>
</organism>
<dbReference type="PROSITE" id="PS50102">
    <property type="entry name" value="RRM"/>
    <property type="match status" value="1"/>
</dbReference>
<dbReference type="Gene3D" id="3.30.70.330">
    <property type="match status" value="1"/>
</dbReference>
<gene>
    <name evidence="2" type="ORF">J7I42_17380</name>
</gene>
<dbReference type="Pfam" id="PF00076">
    <property type="entry name" value="RRM_1"/>
    <property type="match status" value="1"/>
</dbReference>
<dbReference type="Proteomes" id="UP000677244">
    <property type="component" value="Unassembled WGS sequence"/>
</dbReference>
<dbReference type="RefSeq" id="WP_209140112.1">
    <property type="nucleotide sequence ID" value="NZ_JAGHKO010000004.1"/>
</dbReference>
<dbReference type="InterPro" id="IPR012677">
    <property type="entry name" value="Nucleotide-bd_a/b_plait_sf"/>
</dbReference>
<dbReference type="EMBL" id="JAGHKO010000004">
    <property type="protein sequence ID" value="MBO9202060.1"/>
    <property type="molecule type" value="Genomic_DNA"/>
</dbReference>
<reference evidence="2 3" key="1">
    <citation type="submission" date="2021-03" db="EMBL/GenBank/DDBJ databases">
        <title>Assistant Professor.</title>
        <authorList>
            <person name="Huq M.A."/>
        </authorList>
    </citation>
    <scope>NUCLEOTIDE SEQUENCE [LARGE SCALE GENOMIC DNA]</scope>
    <source>
        <strain evidence="2 3">MAH-29</strain>
    </source>
</reference>
<evidence type="ECO:0000313" key="3">
    <source>
        <dbReference type="Proteomes" id="UP000677244"/>
    </source>
</evidence>
<dbReference type="CDD" id="cd00590">
    <property type="entry name" value="RRM_SF"/>
    <property type="match status" value="1"/>
</dbReference>
<dbReference type="InterPro" id="IPR035979">
    <property type="entry name" value="RBD_domain_sf"/>
</dbReference>
<evidence type="ECO:0000313" key="2">
    <source>
        <dbReference type="EMBL" id="MBO9202060.1"/>
    </source>
</evidence>
<protein>
    <submittedName>
        <fullName evidence="2">RNA-binding protein</fullName>
    </submittedName>
</protein>
<sequence length="92" mass="10228">MRLLISNLNRFTTASQLVNLLHPFGLVSEARIVINAQNGYSEGMALVEIEYKAGQIVISELNNSRFMNYYISVEETIPANNSSSVKGHRIVA</sequence>
<proteinExistence type="predicted"/>
<comment type="caution">
    <text evidence="2">The sequence shown here is derived from an EMBL/GenBank/DDBJ whole genome shotgun (WGS) entry which is preliminary data.</text>
</comment>